<keyword evidence="1" id="KW-1133">Transmembrane helix</keyword>
<gene>
    <name evidence="2" type="primary">Env1_0</name>
    <name evidence="2" type="ORF">ODOGUJ_R15124</name>
</gene>
<reference evidence="2 3" key="1">
    <citation type="submission" date="2019-09" db="EMBL/GenBank/DDBJ databases">
        <title>Bird 10,000 Genomes (B10K) Project - Family phase.</title>
        <authorList>
            <person name="Zhang G."/>
        </authorList>
    </citation>
    <scope>NUCLEOTIDE SEQUENCE [LARGE SCALE GENOMIC DNA]</scope>
    <source>
        <strain evidence="2">B10K-DU-001-53</strain>
        <tissue evidence="2">Muscle</tissue>
    </source>
</reference>
<dbReference type="EMBL" id="VXAB01001108">
    <property type="protein sequence ID" value="NXJ04221.1"/>
    <property type="molecule type" value="Genomic_DNA"/>
</dbReference>
<evidence type="ECO:0000313" key="3">
    <source>
        <dbReference type="Proteomes" id="UP000522663"/>
    </source>
</evidence>
<feature type="transmembrane region" description="Helical" evidence="1">
    <location>
        <begin position="45"/>
        <end position="64"/>
    </location>
</feature>
<name>A0A7K9Y6T7_9GALL</name>
<organism evidence="2 3">
    <name type="scientific">Odontophorus gujanensis</name>
    <name type="common">marbled wood quail</name>
    <dbReference type="NCBI Taxonomy" id="886794"/>
    <lineage>
        <taxon>Eukaryota</taxon>
        <taxon>Metazoa</taxon>
        <taxon>Chordata</taxon>
        <taxon>Craniata</taxon>
        <taxon>Vertebrata</taxon>
        <taxon>Euteleostomi</taxon>
        <taxon>Archelosauria</taxon>
        <taxon>Archosauria</taxon>
        <taxon>Dinosauria</taxon>
        <taxon>Saurischia</taxon>
        <taxon>Theropoda</taxon>
        <taxon>Coelurosauria</taxon>
        <taxon>Aves</taxon>
        <taxon>Neognathae</taxon>
        <taxon>Galloanserae</taxon>
        <taxon>Galliformes</taxon>
        <taxon>Odontophoridae</taxon>
        <taxon>Odontophorus</taxon>
    </lineage>
</organism>
<keyword evidence="3" id="KW-1185">Reference proteome</keyword>
<sequence>MAKLQEELEKRKQERGTQQSWYESWFNISIWLMTSLYTIDGPLVLLILMLAFGSCILNKIIAAVKNRLGAVHLIVFRKRYEQLKGKDDRVLVQDVVIQFDEEE</sequence>
<dbReference type="Proteomes" id="UP000522663">
    <property type="component" value="Unassembled WGS sequence"/>
</dbReference>
<dbReference type="OrthoDB" id="9633697at2759"/>
<evidence type="ECO:0000313" key="2">
    <source>
        <dbReference type="EMBL" id="NXJ04221.1"/>
    </source>
</evidence>
<feature type="non-terminal residue" evidence="2">
    <location>
        <position position="103"/>
    </location>
</feature>
<dbReference type="InterPro" id="IPR018154">
    <property type="entry name" value="TLV/ENV_coat_polyprotein"/>
</dbReference>
<dbReference type="Pfam" id="PF00429">
    <property type="entry name" value="TLV_coat"/>
    <property type="match status" value="1"/>
</dbReference>
<keyword evidence="1" id="KW-0472">Membrane</keyword>
<keyword evidence="1" id="KW-0812">Transmembrane</keyword>
<accession>A0A7K9Y6T7</accession>
<proteinExistence type="predicted"/>
<feature type="non-terminal residue" evidence="2">
    <location>
        <position position="1"/>
    </location>
</feature>
<evidence type="ECO:0000256" key="1">
    <source>
        <dbReference type="SAM" id="Phobius"/>
    </source>
</evidence>
<comment type="caution">
    <text evidence="2">The sequence shown here is derived from an EMBL/GenBank/DDBJ whole genome shotgun (WGS) entry which is preliminary data.</text>
</comment>
<protein>
    <submittedName>
        <fullName evidence="2">ENV1 protein</fullName>
    </submittedName>
</protein>
<dbReference type="AlphaFoldDB" id="A0A7K9Y6T7"/>